<evidence type="ECO:0000313" key="3">
    <source>
        <dbReference type="Proteomes" id="UP000887116"/>
    </source>
</evidence>
<reference evidence="2" key="1">
    <citation type="submission" date="2020-07" db="EMBL/GenBank/DDBJ databases">
        <title>Multicomponent nature underlies the extraordinary mechanical properties of spider dragline silk.</title>
        <authorList>
            <person name="Kono N."/>
            <person name="Nakamura H."/>
            <person name="Mori M."/>
            <person name="Yoshida Y."/>
            <person name="Ohtoshi R."/>
            <person name="Malay A.D."/>
            <person name="Moran D.A.P."/>
            <person name="Tomita M."/>
            <person name="Numata K."/>
            <person name="Arakawa K."/>
        </authorList>
    </citation>
    <scope>NUCLEOTIDE SEQUENCE</scope>
</reference>
<name>A0A8X6LLL9_TRICU</name>
<gene>
    <name evidence="2" type="primary">NCL1_28918</name>
    <name evidence="2" type="ORF">TNCT_723551</name>
</gene>
<evidence type="ECO:0000256" key="1">
    <source>
        <dbReference type="SAM" id="SignalP"/>
    </source>
</evidence>
<dbReference type="EMBL" id="BMAO01036748">
    <property type="protein sequence ID" value="GFR12867.1"/>
    <property type="molecule type" value="Genomic_DNA"/>
</dbReference>
<organism evidence="2 3">
    <name type="scientific">Trichonephila clavata</name>
    <name type="common">Joro spider</name>
    <name type="synonym">Nephila clavata</name>
    <dbReference type="NCBI Taxonomy" id="2740835"/>
    <lineage>
        <taxon>Eukaryota</taxon>
        <taxon>Metazoa</taxon>
        <taxon>Ecdysozoa</taxon>
        <taxon>Arthropoda</taxon>
        <taxon>Chelicerata</taxon>
        <taxon>Arachnida</taxon>
        <taxon>Araneae</taxon>
        <taxon>Araneomorphae</taxon>
        <taxon>Entelegynae</taxon>
        <taxon>Araneoidea</taxon>
        <taxon>Nephilidae</taxon>
        <taxon>Trichonephila</taxon>
    </lineage>
</organism>
<proteinExistence type="predicted"/>
<feature type="chain" id="PRO_5036480439" evidence="1">
    <location>
        <begin position="26"/>
        <end position="110"/>
    </location>
</feature>
<accession>A0A8X6LLL9</accession>
<sequence length="110" mass="12610">MRLKREVKVVLIFITCLLLAHVIEARTADRLKREKKVYTLSALSQPIAHSLQAQEMVSENKKQKSKNVAVKSTEGCLKGYKYDPFFKKCRKLVCALPGYKMMNEKCVKSC</sequence>
<evidence type="ECO:0000313" key="2">
    <source>
        <dbReference type="EMBL" id="GFR12867.1"/>
    </source>
</evidence>
<dbReference type="AlphaFoldDB" id="A0A8X6LLL9"/>
<protein>
    <submittedName>
        <fullName evidence="2">Uncharacterized protein</fullName>
    </submittedName>
</protein>
<dbReference type="Proteomes" id="UP000887116">
    <property type="component" value="Unassembled WGS sequence"/>
</dbReference>
<dbReference type="OrthoDB" id="6432496at2759"/>
<feature type="signal peptide" evidence="1">
    <location>
        <begin position="1"/>
        <end position="25"/>
    </location>
</feature>
<keyword evidence="3" id="KW-1185">Reference proteome</keyword>
<comment type="caution">
    <text evidence="2">The sequence shown here is derived from an EMBL/GenBank/DDBJ whole genome shotgun (WGS) entry which is preliminary data.</text>
</comment>
<keyword evidence="1" id="KW-0732">Signal</keyword>